<dbReference type="InterPro" id="IPR006855">
    <property type="entry name" value="Vertebrate-like_GNAT_dom"/>
</dbReference>
<evidence type="ECO:0000313" key="16">
    <source>
        <dbReference type="EMBL" id="ORX57619.1"/>
    </source>
</evidence>
<dbReference type="PANTHER" id="PTHR23342">
    <property type="entry name" value="N-ACETYLGLUTAMATE SYNTHASE"/>
    <property type="match status" value="1"/>
</dbReference>
<dbReference type="AlphaFoldDB" id="A0A1X2GN71"/>
<gene>
    <name evidence="16" type="ORF">DM01DRAFT_1319617</name>
</gene>
<dbReference type="UniPathway" id="UPA00068"/>
<evidence type="ECO:0000259" key="15">
    <source>
        <dbReference type="PROSITE" id="PS51731"/>
    </source>
</evidence>
<keyword evidence="7" id="KW-0028">Amino-acid biosynthesis</keyword>
<dbReference type="STRING" id="101127.A0A1X2GN71"/>
<dbReference type="GO" id="GO:0006526">
    <property type="term" value="P:L-arginine biosynthetic process"/>
    <property type="evidence" value="ECO:0007669"/>
    <property type="project" value="UniProtKB-UniPathway"/>
</dbReference>
<organism evidence="16 17">
    <name type="scientific">Hesseltinella vesiculosa</name>
    <dbReference type="NCBI Taxonomy" id="101127"/>
    <lineage>
        <taxon>Eukaryota</taxon>
        <taxon>Fungi</taxon>
        <taxon>Fungi incertae sedis</taxon>
        <taxon>Mucoromycota</taxon>
        <taxon>Mucoromycotina</taxon>
        <taxon>Mucoromycetes</taxon>
        <taxon>Mucorales</taxon>
        <taxon>Cunninghamellaceae</taxon>
        <taxon>Hesseltinella</taxon>
    </lineage>
</organism>
<dbReference type="InterPro" id="IPR036393">
    <property type="entry name" value="AceGlu_kinase-like_sf"/>
</dbReference>
<dbReference type="EMBL" id="MCGT01000008">
    <property type="protein sequence ID" value="ORX57619.1"/>
    <property type="molecule type" value="Genomic_DNA"/>
</dbReference>
<dbReference type="Gene3D" id="3.40.1160.10">
    <property type="entry name" value="Acetylglutamate kinase-like"/>
    <property type="match status" value="1"/>
</dbReference>
<evidence type="ECO:0000256" key="9">
    <source>
        <dbReference type="ARBA" id="ARBA00022946"/>
    </source>
</evidence>
<dbReference type="Gene3D" id="3.40.630.30">
    <property type="match status" value="1"/>
</dbReference>
<evidence type="ECO:0000256" key="10">
    <source>
        <dbReference type="ARBA" id="ARBA00023128"/>
    </source>
</evidence>
<evidence type="ECO:0000256" key="13">
    <source>
        <dbReference type="ARBA" id="ARBA00033251"/>
    </source>
</evidence>
<dbReference type="PROSITE" id="PS51731">
    <property type="entry name" value="GNAT_NAGS"/>
    <property type="match status" value="1"/>
</dbReference>
<proteinExistence type="inferred from homology"/>
<comment type="subcellular location">
    <subcellularLocation>
        <location evidence="2">Mitochondrion</location>
    </subcellularLocation>
</comment>
<accession>A0A1X2GN71</accession>
<dbReference type="PANTHER" id="PTHR23342:SF4">
    <property type="entry name" value="AMINO-ACID ACETYLTRANSFERASE, MITOCHONDRIAL"/>
    <property type="match status" value="1"/>
</dbReference>
<evidence type="ECO:0000256" key="7">
    <source>
        <dbReference type="ARBA" id="ARBA00022605"/>
    </source>
</evidence>
<comment type="function">
    <text evidence="1">N-acetylglutamate synthase involved in arginine biosynthesis.</text>
</comment>
<reference evidence="16 17" key="1">
    <citation type="submission" date="2016-07" db="EMBL/GenBank/DDBJ databases">
        <title>Pervasive Adenine N6-methylation of Active Genes in Fungi.</title>
        <authorList>
            <consortium name="DOE Joint Genome Institute"/>
            <person name="Mondo S.J."/>
            <person name="Dannebaum R.O."/>
            <person name="Kuo R.C."/>
            <person name="Labutti K."/>
            <person name="Haridas S."/>
            <person name="Kuo A."/>
            <person name="Salamov A."/>
            <person name="Ahrendt S.R."/>
            <person name="Lipzen A."/>
            <person name="Sullivan W."/>
            <person name="Andreopoulos W.B."/>
            <person name="Clum A."/>
            <person name="Lindquist E."/>
            <person name="Daum C."/>
            <person name="Ramamoorthy G.K."/>
            <person name="Gryganskyi A."/>
            <person name="Culley D."/>
            <person name="Magnuson J.K."/>
            <person name="James T.Y."/>
            <person name="O'Malley M.A."/>
            <person name="Stajich J.E."/>
            <person name="Spatafora J.W."/>
            <person name="Visel A."/>
            <person name="Grigoriev I.V."/>
        </authorList>
    </citation>
    <scope>NUCLEOTIDE SEQUENCE [LARGE SCALE GENOMIC DNA]</scope>
    <source>
        <strain evidence="16 17">NRRL 3301</strain>
    </source>
</reference>
<dbReference type="Pfam" id="PF04768">
    <property type="entry name" value="NAT"/>
    <property type="match status" value="1"/>
</dbReference>
<evidence type="ECO:0000256" key="5">
    <source>
        <dbReference type="ARBA" id="ARBA00012697"/>
    </source>
</evidence>
<dbReference type="GO" id="GO:0005759">
    <property type="term" value="C:mitochondrial matrix"/>
    <property type="evidence" value="ECO:0007669"/>
    <property type="project" value="TreeGrafter"/>
</dbReference>
<dbReference type="OrthoDB" id="5585968at2759"/>
<evidence type="ECO:0000256" key="4">
    <source>
        <dbReference type="ARBA" id="ARBA00008694"/>
    </source>
</evidence>
<keyword evidence="17" id="KW-1185">Reference proteome</keyword>
<evidence type="ECO:0000256" key="11">
    <source>
        <dbReference type="ARBA" id="ARBA00023315"/>
    </source>
</evidence>
<comment type="catalytic activity">
    <reaction evidence="14">
        <text>L-glutamate + acetyl-CoA = N-acetyl-L-glutamate + CoA + H(+)</text>
        <dbReference type="Rhea" id="RHEA:24292"/>
        <dbReference type="ChEBI" id="CHEBI:15378"/>
        <dbReference type="ChEBI" id="CHEBI:29985"/>
        <dbReference type="ChEBI" id="CHEBI:44337"/>
        <dbReference type="ChEBI" id="CHEBI:57287"/>
        <dbReference type="ChEBI" id="CHEBI:57288"/>
        <dbReference type="EC" id="2.3.1.1"/>
    </reaction>
</comment>
<comment type="caution">
    <text evidence="16">The sequence shown here is derived from an EMBL/GenBank/DDBJ whole genome shotgun (WGS) entry which is preliminary data.</text>
</comment>
<comment type="similarity">
    <text evidence="4">Belongs to the acetyltransferase family.</text>
</comment>
<dbReference type="GO" id="GO:0006592">
    <property type="term" value="P:ornithine biosynthetic process"/>
    <property type="evidence" value="ECO:0007669"/>
    <property type="project" value="TreeGrafter"/>
</dbReference>
<dbReference type="GO" id="GO:0004042">
    <property type="term" value="F:L-glutamate N-acetyltransferase activity"/>
    <property type="evidence" value="ECO:0007669"/>
    <property type="project" value="TreeGrafter"/>
</dbReference>
<evidence type="ECO:0000256" key="1">
    <source>
        <dbReference type="ARBA" id="ARBA00002294"/>
    </source>
</evidence>
<evidence type="ECO:0000256" key="12">
    <source>
        <dbReference type="ARBA" id="ARBA00030346"/>
    </source>
</evidence>
<name>A0A1X2GN71_9FUNG</name>
<keyword evidence="10" id="KW-0496">Mitochondrion</keyword>
<evidence type="ECO:0000256" key="8">
    <source>
        <dbReference type="ARBA" id="ARBA00022679"/>
    </source>
</evidence>
<evidence type="ECO:0000256" key="6">
    <source>
        <dbReference type="ARBA" id="ARBA00018802"/>
    </source>
</evidence>
<evidence type="ECO:0000256" key="3">
    <source>
        <dbReference type="ARBA" id="ARBA00004925"/>
    </source>
</evidence>
<keyword evidence="11" id="KW-0012">Acyltransferase</keyword>
<keyword evidence="8" id="KW-0808">Transferase</keyword>
<evidence type="ECO:0000313" key="17">
    <source>
        <dbReference type="Proteomes" id="UP000242146"/>
    </source>
</evidence>
<protein>
    <recommendedName>
        <fullName evidence="6">Amino-acid acetyltransferase, mitochondrial</fullName>
        <ecNumber evidence="5">2.3.1.1</ecNumber>
    </recommendedName>
    <alternativeName>
        <fullName evidence="12">Glutamate N-acetyltransferase</fullName>
    </alternativeName>
    <alternativeName>
        <fullName evidence="13">N-acetylglutamate synthase</fullName>
    </alternativeName>
</protein>
<sequence>MNLVNKIRPLPAAFRYSKTFGSMQCLRFKHIPASPLSTAHPTIIDSLEKPNVRDLLENVMHTSPSKRELQQFLKRYEPLSIPNRSTASSVPSPKDFVSDLLTPAYTNQLSLTKIEAPFHKKEWIAVGATLHKLQKLGLTSVVVVDNPSWHELGRENCTATMMRESMALVEAIQKAGGRAQLIYGGLLESTQPGTKHGHLHVNLDFVYAALNNHQIPVILPLHDKRPIASQLVMTSLAAKLSRLPDTRLVPNKIVIINHKGGIPNHEYNGSISHSLINVQEEYDSIMQSWQPEWQYPNADLTMVRDCLALLSPISASAVITPVSSLPNALIANLVTDKPLYSSSLPHHQQLHRINTSRTTILRHGIKIQKYQSLDQLNLPRLTALLEASFQRSLDSRGFYDRLHRVLDSAIIAGDYQGVVLMTQEAPSIFYLDKFAIAPTSQGIGLTDILWRRMCDSYPELLWRSRKDNGVNKWYFERSHGYWRLPDSNWVLFWYGSQGYRHVQQYANIATHIPASFT</sequence>
<evidence type="ECO:0000256" key="14">
    <source>
        <dbReference type="ARBA" id="ARBA00048372"/>
    </source>
</evidence>
<comment type="pathway">
    <text evidence="3">Amino-acid biosynthesis; L-arginine biosynthesis; N(2)-acetyl-L-ornithine from L-glutamate: step 1/4.</text>
</comment>
<dbReference type="EC" id="2.3.1.1" evidence="5"/>
<dbReference type="Proteomes" id="UP000242146">
    <property type="component" value="Unassembled WGS sequence"/>
</dbReference>
<evidence type="ECO:0000256" key="2">
    <source>
        <dbReference type="ARBA" id="ARBA00004173"/>
    </source>
</evidence>
<feature type="domain" description="N-acetyltransferase" evidence="15">
    <location>
        <begin position="365"/>
        <end position="517"/>
    </location>
</feature>
<keyword evidence="9" id="KW-0809">Transit peptide</keyword>